<dbReference type="eggNOG" id="ENOG5030Z8G">
    <property type="taxonomic scope" value="Bacteria"/>
</dbReference>
<reference evidence="1" key="1">
    <citation type="submission" date="2013-11" db="EMBL/GenBank/DDBJ databases">
        <title>Draft genome sequence of the broad-host-range Rhizobium sp. LPU83 strain, a member of the low-genetic diversity Oregon-like Rhizobium sp. group.</title>
        <authorList>
            <person name="Wibberg D."/>
            <person name="Puehler A."/>
            <person name="Schlueter A."/>
        </authorList>
    </citation>
    <scope>NUCLEOTIDE SEQUENCE [LARGE SCALE GENOMIC DNA]</scope>
    <source>
        <strain evidence="1">LPU83</strain>
    </source>
</reference>
<gene>
    <name evidence="1" type="ORF">LPU83_2035</name>
</gene>
<evidence type="ECO:0000313" key="2">
    <source>
        <dbReference type="Proteomes" id="UP000019443"/>
    </source>
</evidence>
<dbReference type="EMBL" id="HG916852">
    <property type="protein sequence ID" value="CDM57692.1"/>
    <property type="molecule type" value="Genomic_DNA"/>
</dbReference>
<dbReference type="Proteomes" id="UP000019443">
    <property type="component" value="Chromosome"/>
</dbReference>
<keyword evidence="2" id="KW-1185">Reference proteome</keyword>
<sequence length="68" mass="7584">MLSGYAAVTDTIVPQLIFTLNVAWEIASRETPDYDLVVYFIQQAIQAAQEEALRHGTVIASEEKSELQ</sequence>
<organism evidence="1 2">
    <name type="scientific">Rhizobium favelukesii</name>
    <dbReference type="NCBI Taxonomy" id="348824"/>
    <lineage>
        <taxon>Bacteria</taxon>
        <taxon>Pseudomonadati</taxon>
        <taxon>Pseudomonadota</taxon>
        <taxon>Alphaproteobacteria</taxon>
        <taxon>Hyphomicrobiales</taxon>
        <taxon>Rhizobiaceae</taxon>
        <taxon>Rhizobium/Agrobacterium group</taxon>
        <taxon>Rhizobium</taxon>
    </lineage>
</organism>
<name>W6R8T3_9HYPH</name>
<protein>
    <submittedName>
        <fullName evidence="1">Uncharacterized protein</fullName>
    </submittedName>
</protein>
<dbReference type="KEGG" id="rhl:LPU83_2035"/>
<dbReference type="AlphaFoldDB" id="W6R8T3"/>
<evidence type="ECO:0000313" key="1">
    <source>
        <dbReference type="EMBL" id="CDM57692.1"/>
    </source>
</evidence>
<dbReference type="HOGENOM" id="CLU_208574_0_0_5"/>
<proteinExistence type="predicted"/>
<dbReference type="PATRIC" id="fig|348824.6.peg.2199"/>
<accession>W6R8T3</accession>